<sequence>MSRTASAGFDRDITIFSPEGRLYQVEYAFKGINQGGLTTVAIRGTDCVVAIAQKKIPDKLLDPLSVSHLYAITPTVGCLMTGMVADSRWQVQRARYEAASWKYKYGYNIPVDAICRRIADISQVYTQEAEMRPLGCCMILFGMDGEKGPMLYKTDPAGYFCGFRATSAGVKQTEANNFLEKRIKKKSDLTYDEAIELAISTLANVLSTDLKPSEIEIGVVTKDNINVRLAPFRYCSPLGFNEFDVSLFFAIAAAIASDAGTGSRMDTSKDGESSEPVSTRQNLNVDPASYARLKLEIEKYEQKLGDESELQKSVWNKINSKEQLIKNLNEQIKNLKGEIDAHIIDEGIKREKRGS</sequence>
<evidence type="ECO:0000256" key="7">
    <source>
        <dbReference type="ARBA" id="ARBA00023242"/>
    </source>
</evidence>
<accession>A0A818Y270</accession>
<dbReference type="AlphaFoldDB" id="A0A818Y270"/>
<dbReference type="EMBL" id="CAJOBD010001004">
    <property type="protein sequence ID" value="CAF3747521.1"/>
    <property type="molecule type" value="Genomic_DNA"/>
</dbReference>
<evidence type="ECO:0000256" key="2">
    <source>
        <dbReference type="ARBA" id="ARBA00004123"/>
    </source>
</evidence>
<comment type="function">
    <text evidence="1">The proteasome is a multicatalytic proteinase complex which is characterized by its ability to cleave peptides with Arg, Phe, Tyr, Leu, and Glu adjacent to the leaving group at neutral or slightly basic pH. The proteasome has an ATP-dependent proteolytic activity.</text>
</comment>
<keyword evidence="6 9" id="KW-0647">Proteasome</keyword>
<evidence type="ECO:0000313" key="14">
    <source>
        <dbReference type="Proteomes" id="UP000663836"/>
    </source>
</evidence>
<dbReference type="GO" id="GO:0006511">
    <property type="term" value="P:ubiquitin-dependent protein catabolic process"/>
    <property type="evidence" value="ECO:0007669"/>
    <property type="project" value="InterPro"/>
</dbReference>
<dbReference type="FunFam" id="3.60.20.10:FF:000055">
    <property type="entry name" value="Proteasome subunit alpha type"/>
    <property type="match status" value="1"/>
</dbReference>
<evidence type="ECO:0000256" key="5">
    <source>
        <dbReference type="ARBA" id="ARBA00022490"/>
    </source>
</evidence>
<protein>
    <recommendedName>
        <fullName evidence="4">Proteasome subunit alpha type-6</fullName>
    </recommendedName>
</protein>
<dbReference type="InterPro" id="IPR050115">
    <property type="entry name" value="Proteasome_alpha"/>
</dbReference>
<evidence type="ECO:0000256" key="4">
    <source>
        <dbReference type="ARBA" id="ARBA00021332"/>
    </source>
</evidence>
<evidence type="ECO:0000256" key="9">
    <source>
        <dbReference type="PROSITE-ProRule" id="PRU00808"/>
    </source>
</evidence>
<dbReference type="InterPro" id="IPR034642">
    <property type="entry name" value="Proteasome_subunit_alpha6"/>
</dbReference>
<dbReference type="GO" id="GO:0005737">
    <property type="term" value="C:cytoplasm"/>
    <property type="evidence" value="ECO:0007669"/>
    <property type="project" value="UniProtKB-SubCell"/>
</dbReference>
<dbReference type="GO" id="GO:0019773">
    <property type="term" value="C:proteasome core complex, alpha-subunit complex"/>
    <property type="evidence" value="ECO:0007669"/>
    <property type="project" value="UniProtKB-UniRule"/>
</dbReference>
<feature type="domain" description="Proteasome alpha-type subunits" evidence="12">
    <location>
        <begin position="9"/>
        <end position="31"/>
    </location>
</feature>
<name>A0A818Y270_9BILA</name>
<keyword evidence="7" id="KW-0539">Nucleus</keyword>
<reference evidence="13" key="1">
    <citation type="submission" date="2021-02" db="EMBL/GenBank/DDBJ databases">
        <authorList>
            <person name="Nowell W R."/>
        </authorList>
    </citation>
    <scope>NUCLEOTIDE SEQUENCE</scope>
</reference>
<dbReference type="Pfam" id="PF10584">
    <property type="entry name" value="Proteasome_A_N"/>
    <property type="match status" value="1"/>
</dbReference>
<dbReference type="InterPro" id="IPR001353">
    <property type="entry name" value="Proteasome_sua/b"/>
</dbReference>
<keyword evidence="5" id="KW-0963">Cytoplasm</keyword>
<proteinExistence type="inferred from homology"/>
<dbReference type="InterPro" id="IPR000426">
    <property type="entry name" value="Proteasome_asu_N"/>
</dbReference>
<dbReference type="SMART" id="SM00948">
    <property type="entry name" value="Proteasome_A_N"/>
    <property type="match status" value="1"/>
</dbReference>
<comment type="similarity">
    <text evidence="9">Belongs to the peptidase T1A family.</text>
</comment>
<gene>
    <name evidence="13" type="ORF">JBS370_LOCUS12373</name>
</gene>
<evidence type="ECO:0000256" key="3">
    <source>
        <dbReference type="ARBA" id="ARBA00004496"/>
    </source>
</evidence>
<dbReference type="CDD" id="cd03754">
    <property type="entry name" value="proteasome_alpha_type_6"/>
    <property type="match status" value="1"/>
</dbReference>
<comment type="subcellular location">
    <subcellularLocation>
        <location evidence="3">Cytoplasm</location>
    </subcellularLocation>
    <subcellularLocation>
        <location evidence="2">Nucleus</location>
    </subcellularLocation>
</comment>
<dbReference type="Gene3D" id="3.60.20.10">
    <property type="entry name" value="Glutamine Phosphoribosylpyrophosphate, subunit 1, domain 1"/>
    <property type="match status" value="1"/>
</dbReference>
<evidence type="ECO:0000256" key="10">
    <source>
        <dbReference type="SAM" id="Coils"/>
    </source>
</evidence>
<dbReference type="Proteomes" id="UP000663836">
    <property type="component" value="Unassembled WGS sequence"/>
</dbReference>
<keyword evidence="10" id="KW-0175">Coiled coil</keyword>
<feature type="coiled-coil region" evidence="10">
    <location>
        <begin position="290"/>
        <end position="345"/>
    </location>
</feature>
<dbReference type="Pfam" id="PF00227">
    <property type="entry name" value="Proteasome"/>
    <property type="match status" value="1"/>
</dbReference>
<dbReference type="GO" id="GO:0005634">
    <property type="term" value="C:nucleus"/>
    <property type="evidence" value="ECO:0007669"/>
    <property type="project" value="UniProtKB-SubCell"/>
</dbReference>
<organism evidence="13 14">
    <name type="scientific">Rotaria sordida</name>
    <dbReference type="NCBI Taxonomy" id="392033"/>
    <lineage>
        <taxon>Eukaryota</taxon>
        <taxon>Metazoa</taxon>
        <taxon>Spiralia</taxon>
        <taxon>Gnathifera</taxon>
        <taxon>Rotifera</taxon>
        <taxon>Eurotatoria</taxon>
        <taxon>Bdelloidea</taxon>
        <taxon>Philodinida</taxon>
        <taxon>Philodinidae</taxon>
        <taxon>Rotaria</taxon>
    </lineage>
</organism>
<evidence type="ECO:0000259" key="12">
    <source>
        <dbReference type="PROSITE" id="PS00388"/>
    </source>
</evidence>
<evidence type="ECO:0000313" key="13">
    <source>
        <dbReference type="EMBL" id="CAF3747521.1"/>
    </source>
</evidence>
<dbReference type="InterPro" id="IPR023332">
    <property type="entry name" value="Proteasome_alpha-type"/>
</dbReference>
<feature type="region of interest" description="Disordered" evidence="11">
    <location>
        <begin position="260"/>
        <end position="282"/>
    </location>
</feature>
<evidence type="ECO:0000256" key="11">
    <source>
        <dbReference type="SAM" id="MobiDB-lite"/>
    </source>
</evidence>
<dbReference type="PROSITE" id="PS00388">
    <property type="entry name" value="PROTEASOME_ALPHA_1"/>
    <property type="match status" value="1"/>
</dbReference>
<comment type="subunit">
    <text evidence="8">The 26S proteasome consists of a 20S proteasome core and two 19S regulatory subunits. The 20S proteasome core is composed of 28 subunits that are arranged in four stacked rings, resulting in a barrel-shaped structure. The two end rings are each formed by seven alpha subunits, and the two central rings are each formed by seven beta subunits. The catalytic chamber with the active sites is on the inside of the barrel.</text>
</comment>
<dbReference type="PANTHER" id="PTHR11599">
    <property type="entry name" value="PROTEASOME SUBUNIT ALPHA/BETA"/>
    <property type="match status" value="1"/>
</dbReference>
<dbReference type="PROSITE" id="PS51475">
    <property type="entry name" value="PROTEASOME_ALPHA_2"/>
    <property type="match status" value="1"/>
</dbReference>
<evidence type="ECO:0000256" key="8">
    <source>
        <dbReference type="ARBA" id="ARBA00026071"/>
    </source>
</evidence>
<dbReference type="SUPFAM" id="SSF56235">
    <property type="entry name" value="N-terminal nucleophile aminohydrolases (Ntn hydrolases)"/>
    <property type="match status" value="1"/>
</dbReference>
<evidence type="ECO:0000256" key="1">
    <source>
        <dbReference type="ARBA" id="ARBA00002000"/>
    </source>
</evidence>
<evidence type="ECO:0000256" key="6">
    <source>
        <dbReference type="ARBA" id="ARBA00022942"/>
    </source>
</evidence>
<comment type="caution">
    <text evidence="13">The sequence shown here is derived from an EMBL/GenBank/DDBJ whole genome shotgun (WGS) entry which is preliminary data.</text>
</comment>
<dbReference type="InterPro" id="IPR029055">
    <property type="entry name" value="Ntn_hydrolases_N"/>
</dbReference>